<dbReference type="EMBL" id="CACVBM020000366">
    <property type="protein sequence ID" value="CAA7018283.1"/>
    <property type="molecule type" value="Genomic_DNA"/>
</dbReference>
<evidence type="ECO:0000259" key="1">
    <source>
        <dbReference type="Pfam" id="PF12937"/>
    </source>
</evidence>
<protein>
    <recommendedName>
        <fullName evidence="1">F-box domain-containing protein</fullName>
    </recommendedName>
</protein>
<dbReference type="AlphaFoldDB" id="A0A6D2HR35"/>
<dbReference type="SUPFAM" id="SSF52047">
    <property type="entry name" value="RNI-like"/>
    <property type="match status" value="1"/>
</dbReference>
<keyword evidence="3" id="KW-1185">Reference proteome</keyword>
<reference evidence="2" key="1">
    <citation type="submission" date="2020-01" db="EMBL/GenBank/DDBJ databases">
        <authorList>
            <person name="Mishra B."/>
        </authorList>
    </citation>
    <scope>NUCLEOTIDE SEQUENCE [LARGE SCALE GENOMIC DNA]</scope>
</reference>
<feature type="domain" description="F-box" evidence="1">
    <location>
        <begin position="18"/>
        <end position="59"/>
    </location>
</feature>
<gene>
    <name evidence="2" type="ORF">MERR_LOCUS5518</name>
</gene>
<dbReference type="OrthoDB" id="1929062at2759"/>
<name>A0A6D2HR35_9BRAS</name>
<dbReference type="InterPro" id="IPR032675">
    <property type="entry name" value="LRR_dom_sf"/>
</dbReference>
<proteinExistence type="predicted"/>
<sequence>MDKAASSRNVSKWADLHRDILAMIFHKLDVRDIAMGASRVCISWFLASHNKTLWNTLDLAKVQQVEEGLSLRIIMKKIIKFFDINETRQNLRYITKLSQGAPKNLFFNLDAYIQEDDLVFVAERMPNIEKLVLPRWCFQSKKSYQFAFSQWRNLKTLIIAHDNLTGNFVFQEVGMNCNNLTNLKYFGDLRKNTAKLIVSYLQSLRRLSLQCSFVRNDEVLLLITGLKNLRILNFSHCKELGGERIPNQEEITIGNLKQAAIQNYVILLLCPKDNCRVCKAQPKFCMFWSYGSKIWRNDEIKELEF</sequence>
<comment type="caution">
    <text evidence="2">The sequence shown here is derived from an EMBL/GenBank/DDBJ whole genome shotgun (WGS) entry which is preliminary data.</text>
</comment>
<dbReference type="Gene3D" id="1.20.1280.50">
    <property type="match status" value="1"/>
</dbReference>
<dbReference type="Pfam" id="PF12937">
    <property type="entry name" value="F-box-like"/>
    <property type="match status" value="1"/>
</dbReference>
<dbReference type="SUPFAM" id="SSF81383">
    <property type="entry name" value="F-box domain"/>
    <property type="match status" value="1"/>
</dbReference>
<dbReference type="Proteomes" id="UP000467841">
    <property type="component" value="Unassembled WGS sequence"/>
</dbReference>
<dbReference type="Gene3D" id="3.80.10.10">
    <property type="entry name" value="Ribonuclease Inhibitor"/>
    <property type="match status" value="1"/>
</dbReference>
<dbReference type="InterPro" id="IPR001810">
    <property type="entry name" value="F-box_dom"/>
</dbReference>
<organism evidence="2 3">
    <name type="scientific">Microthlaspi erraticum</name>
    <dbReference type="NCBI Taxonomy" id="1685480"/>
    <lineage>
        <taxon>Eukaryota</taxon>
        <taxon>Viridiplantae</taxon>
        <taxon>Streptophyta</taxon>
        <taxon>Embryophyta</taxon>
        <taxon>Tracheophyta</taxon>
        <taxon>Spermatophyta</taxon>
        <taxon>Magnoliopsida</taxon>
        <taxon>eudicotyledons</taxon>
        <taxon>Gunneridae</taxon>
        <taxon>Pentapetalae</taxon>
        <taxon>rosids</taxon>
        <taxon>malvids</taxon>
        <taxon>Brassicales</taxon>
        <taxon>Brassicaceae</taxon>
        <taxon>Coluteocarpeae</taxon>
        <taxon>Microthlaspi</taxon>
    </lineage>
</organism>
<dbReference type="InterPro" id="IPR036047">
    <property type="entry name" value="F-box-like_dom_sf"/>
</dbReference>
<accession>A0A6D2HR35</accession>
<evidence type="ECO:0000313" key="3">
    <source>
        <dbReference type="Proteomes" id="UP000467841"/>
    </source>
</evidence>
<dbReference type="PANTHER" id="PTHR38926">
    <property type="entry name" value="F-BOX DOMAIN CONTAINING PROTEIN, EXPRESSED"/>
    <property type="match status" value="1"/>
</dbReference>
<evidence type="ECO:0000313" key="2">
    <source>
        <dbReference type="EMBL" id="CAA7018283.1"/>
    </source>
</evidence>
<dbReference type="PANTHER" id="PTHR38926:SF58">
    <property type="entry name" value="F-BOX DOMAIN-CONTAINING PROTEIN"/>
    <property type="match status" value="1"/>
</dbReference>